<dbReference type="EMBL" id="JAACFV010000119">
    <property type="protein sequence ID" value="KAF7505078.1"/>
    <property type="molecule type" value="Genomic_DNA"/>
</dbReference>
<comment type="caution">
    <text evidence="2">The sequence shown here is derived from an EMBL/GenBank/DDBJ whole genome shotgun (WGS) entry which is preliminary data.</text>
</comment>
<evidence type="ECO:0000256" key="1">
    <source>
        <dbReference type="SAM" id="MobiDB-lite"/>
    </source>
</evidence>
<organism evidence="2 3">
    <name type="scientific">Endocarpon pusillum</name>
    <dbReference type="NCBI Taxonomy" id="364733"/>
    <lineage>
        <taxon>Eukaryota</taxon>
        <taxon>Fungi</taxon>
        <taxon>Dikarya</taxon>
        <taxon>Ascomycota</taxon>
        <taxon>Pezizomycotina</taxon>
        <taxon>Eurotiomycetes</taxon>
        <taxon>Chaetothyriomycetidae</taxon>
        <taxon>Verrucariales</taxon>
        <taxon>Verrucariaceae</taxon>
        <taxon>Endocarpon</taxon>
    </lineage>
</organism>
<evidence type="ECO:0000313" key="3">
    <source>
        <dbReference type="Proteomes" id="UP000606974"/>
    </source>
</evidence>
<name>A0A8H7E1X3_9EURO</name>
<gene>
    <name evidence="2" type="ORF">GJ744_001297</name>
</gene>
<accession>A0A8H7E1X3</accession>
<reference evidence="2" key="1">
    <citation type="submission" date="2020-02" db="EMBL/GenBank/DDBJ databases">
        <authorList>
            <person name="Palmer J.M."/>
        </authorList>
    </citation>
    <scope>NUCLEOTIDE SEQUENCE</scope>
    <source>
        <strain evidence="2">EPUS1.4</strain>
        <tissue evidence="2">Thallus</tissue>
    </source>
</reference>
<sequence length="300" mass="34068">MEIRNKGKKKAFGKRVCDNARSKKPSYKNEKIPSDQNIETLAVAEPKTPLSKSVLKSGRLEGWKLPSQVFRGLSIQELDHFYVYLEHTHQIIRLLDKPENNILFLLTTNTISPDRKIKVLSDWAKSEDGRSLCNRMLKDISCVQKREQLALTVVAWMSYRQLVPDQLDGFDQPITGSYLGDLDAHLDGEPLGNSGIVGLRMGFSLLRVLNSYEGRFRDLINCLGTAFDLETPLLHLWDGLSDQYWSRRIMGQPHESAMEEVSQLQMPNFRRDKTKSRQSAMSVPQPLPNADQEPTSIPGS</sequence>
<dbReference type="OrthoDB" id="5370596at2759"/>
<feature type="region of interest" description="Disordered" evidence="1">
    <location>
        <begin position="256"/>
        <end position="300"/>
    </location>
</feature>
<dbReference type="AlphaFoldDB" id="A0A8H7E1X3"/>
<protein>
    <submittedName>
        <fullName evidence="2">Uncharacterized protein</fullName>
    </submittedName>
</protein>
<proteinExistence type="predicted"/>
<evidence type="ECO:0000313" key="2">
    <source>
        <dbReference type="EMBL" id="KAF7505078.1"/>
    </source>
</evidence>
<dbReference type="Proteomes" id="UP000606974">
    <property type="component" value="Unassembled WGS sequence"/>
</dbReference>
<keyword evidence="3" id="KW-1185">Reference proteome</keyword>